<dbReference type="AlphaFoldDB" id="V4LLQ8"/>
<organism evidence="8 9">
    <name type="scientific">Eutrema salsugineum</name>
    <name type="common">Saltwater cress</name>
    <name type="synonym">Sisymbrium salsugineum</name>
    <dbReference type="NCBI Taxonomy" id="72664"/>
    <lineage>
        <taxon>Eukaryota</taxon>
        <taxon>Viridiplantae</taxon>
        <taxon>Streptophyta</taxon>
        <taxon>Embryophyta</taxon>
        <taxon>Tracheophyta</taxon>
        <taxon>Spermatophyta</taxon>
        <taxon>Magnoliopsida</taxon>
        <taxon>eudicotyledons</taxon>
        <taxon>Gunneridae</taxon>
        <taxon>Pentapetalae</taxon>
        <taxon>rosids</taxon>
        <taxon>malvids</taxon>
        <taxon>Brassicales</taxon>
        <taxon>Brassicaceae</taxon>
        <taxon>Eutremeae</taxon>
        <taxon>Eutrema</taxon>
    </lineage>
</organism>
<dbReference type="GO" id="GO:0000978">
    <property type="term" value="F:RNA polymerase II cis-regulatory region sequence-specific DNA binding"/>
    <property type="evidence" value="ECO:0007669"/>
    <property type="project" value="TreeGrafter"/>
</dbReference>
<keyword evidence="5" id="KW-0539">Nucleus</keyword>
<keyword evidence="9" id="KW-1185">Reference proteome</keyword>
<dbReference type="InterPro" id="IPR002100">
    <property type="entry name" value="TF_MADSbox"/>
</dbReference>
<dbReference type="SMART" id="SM00432">
    <property type="entry name" value="MADS"/>
    <property type="match status" value="1"/>
</dbReference>
<dbReference type="GO" id="GO:0046983">
    <property type="term" value="F:protein dimerization activity"/>
    <property type="evidence" value="ECO:0007669"/>
    <property type="project" value="InterPro"/>
</dbReference>
<dbReference type="GO" id="GO:0000981">
    <property type="term" value="F:DNA-binding transcription factor activity, RNA polymerase II-specific"/>
    <property type="evidence" value="ECO:0007669"/>
    <property type="project" value="TreeGrafter"/>
</dbReference>
<evidence type="ECO:0000313" key="8">
    <source>
        <dbReference type="EMBL" id="ESQ44669.1"/>
    </source>
</evidence>
<name>V4LLQ8_EUTSA</name>
<gene>
    <name evidence="8" type="ORF">EUTSA_v10003315mg</name>
</gene>
<dbReference type="PROSITE" id="PS50066">
    <property type="entry name" value="MADS_BOX_2"/>
    <property type="match status" value="1"/>
</dbReference>
<evidence type="ECO:0000256" key="1">
    <source>
        <dbReference type="ARBA" id="ARBA00004123"/>
    </source>
</evidence>
<evidence type="ECO:0000256" key="5">
    <source>
        <dbReference type="ARBA" id="ARBA00023242"/>
    </source>
</evidence>
<protein>
    <recommendedName>
        <fullName evidence="7">MADS-box domain-containing protein</fullName>
    </recommendedName>
</protein>
<dbReference type="SUPFAM" id="SSF55455">
    <property type="entry name" value="SRF-like"/>
    <property type="match status" value="1"/>
</dbReference>
<keyword evidence="4" id="KW-0804">Transcription</keyword>
<evidence type="ECO:0000259" key="7">
    <source>
        <dbReference type="PROSITE" id="PS50066"/>
    </source>
</evidence>
<dbReference type="InterPro" id="IPR036879">
    <property type="entry name" value="TF_MADSbox_sf"/>
</dbReference>
<dbReference type="Gene3D" id="3.40.1810.10">
    <property type="entry name" value="Transcription factor, MADS-box"/>
    <property type="match status" value="1"/>
</dbReference>
<comment type="subcellular location">
    <subcellularLocation>
        <location evidence="1">Nucleus</location>
    </subcellularLocation>
</comment>
<proteinExistence type="predicted"/>
<feature type="coiled-coil region" evidence="6">
    <location>
        <begin position="87"/>
        <end position="118"/>
    </location>
</feature>
<feature type="domain" description="MADS-box" evidence="7">
    <location>
        <begin position="1"/>
        <end position="54"/>
    </location>
</feature>
<dbReference type="EMBL" id="KI517441">
    <property type="protein sequence ID" value="ESQ44669.1"/>
    <property type="molecule type" value="Genomic_DNA"/>
</dbReference>
<evidence type="ECO:0000256" key="2">
    <source>
        <dbReference type="ARBA" id="ARBA00023015"/>
    </source>
</evidence>
<dbReference type="KEGG" id="eus:EUTSA_v10003315mg"/>
<dbReference type="PANTHER" id="PTHR11945:SF776">
    <property type="entry name" value="AGAMOUS-LIKE 50-RELATED"/>
    <property type="match status" value="1"/>
</dbReference>
<evidence type="ECO:0000313" key="9">
    <source>
        <dbReference type="Proteomes" id="UP000030689"/>
    </source>
</evidence>
<accession>V4LLQ8</accession>
<sequence>MVKMKNETSLQDTFSKRRSELFKKTSELSTLCGAKIAIIVYLPGRKAFSFDHPNVETIIDRFLNNNSPPPHQPNNLQPSEAHQNYIIQDLNNHLTQVMNQLESEKEKKNEELKKIRENSKMPENWREKPIEGLDLAQAYKFKGMLEILKKKSNSPHPNFDVRSTSNAPFGVDDGSNNFHVGNPSNASFGISGGNIYFHVGNSSNDLFGIDGSNKINLDFDHITNEFVPRNNMNYIPEFNRNHIMTLNEENEHHHDSHPPHYRSDYF</sequence>
<evidence type="ECO:0000256" key="3">
    <source>
        <dbReference type="ARBA" id="ARBA00023125"/>
    </source>
</evidence>
<keyword evidence="2" id="KW-0805">Transcription regulation</keyword>
<dbReference type="PRINTS" id="PR00404">
    <property type="entry name" value="MADSDOMAIN"/>
</dbReference>
<dbReference type="eggNOG" id="KOG0014">
    <property type="taxonomic scope" value="Eukaryota"/>
</dbReference>
<dbReference type="Gramene" id="ESQ44669">
    <property type="protein sequence ID" value="ESQ44669"/>
    <property type="gene ID" value="EUTSA_v10003315mg"/>
</dbReference>
<dbReference type="Proteomes" id="UP000030689">
    <property type="component" value="Unassembled WGS sequence"/>
</dbReference>
<evidence type="ECO:0000256" key="4">
    <source>
        <dbReference type="ARBA" id="ARBA00023163"/>
    </source>
</evidence>
<keyword evidence="6" id="KW-0175">Coiled coil</keyword>
<dbReference type="Pfam" id="PF00319">
    <property type="entry name" value="SRF-TF"/>
    <property type="match status" value="1"/>
</dbReference>
<reference evidence="8 9" key="1">
    <citation type="journal article" date="2013" name="Front. Plant Sci.">
        <title>The Reference Genome of the Halophytic Plant Eutrema salsugineum.</title>
        <authorList>
            <person name="Yang R."/>
            <person name="Jarvis D.E."/>
            <person name="Chen H."/>
            <person name="Beilstein M.A."/>
            <person name="Grimwood J."/>
            <person name="Jenkins J."/>
            <person name="Shu S."/>
            <person name="Prochnik S."/>
            <person name="Xin M."/>
            <person name="Ma C."/>
            <person name="Schmutz J."/>
            <person name="Wing R.A."/>
            <person name="Mitchell-Olds T."/>
            <person name="Schumaker K.S."/>
            <person name="Wang X."/>
        </authorList>
    </citation>
    <scope>NUCLEOTIDE SEQUENCE [LARGE SCALE GENOMIC DNA]</scope>
</reference>
<evidence type="ECO:0000256" key="6">
    <source>
        <dbReference type="SAM" id="Coils"/>
    </source>
</evidence>
<dbReference type="OMA" id="IVYLPGR"/>
<dbReference type="PANTHER" id="PTHR11945">
    <property type="entry name" value="MADS BOX PROTEIN"/>
    <property type="match status" value="1"/>
</dbReference>
<dbReference type="FunFam" id="3.40.1810.10:FF:000006">
    <property type="entry name" value="Agamous-like MADS-box protein AGL62"/>
    <property type="match status" value="1"/>
</dbReference>
<dbReference type="GO" id="GO:0005634">
    <property type="term" value="C:nucleus"/>
    <property type="evidence" value="ECO:0007669"/>
    <property type="project" value="UniProtKB-SubCell"/>
</dbReference>
<keyword evidence="3" id="KW-0238">DNA-binding</keyword>